<name>A0ABT3T1L6_9GAMM</name>
<comment type="similarity">
    <text evidence="1">Belongs to the outer membrane factor (OMF) (TC 1.B.17) family.</text>
</comment>
<evidence type="ECO:0000313" key="3">
    <source>
        <dbReference type="Proteomes" id="UP001143304"/>
    </source>
</evidence>
<dbReference type="InterPro" id="IPR003423">
    <property type="entry name" value="OMP_efflux"/>
</dbReference>
<dbReference type="Gene3D" id="1.20.1600.10">
    <property type="entry name" value="Outer membrane efflux proteins (OEP)"/>
    <property type="match status" value="1"/>
</dbReference>
<evidence type="ECO:0000256" key="1">
    <source>
        <dbReference type="ARBA" id="ARBA00007613"/>
    </source>
</evidence>
<comment type="caution">
    <text evidence="2">The sequence shown here is derived from an EMBL/GenBank/DDBJ whole genome shotgun (WGS) entry which is preliminary data.</text>
</comment>
<dbReference type="SUPFAM" id="SSF56954">
    <property type="entry name" value="Outer membrane efflux proteins (OEP)"/>
    <property type="match status" value="1"/>
</dbReference>
<keyword evidence="3" id="KW-1185">Reference proteome</keyword>
<accession>A0ABT3T1L6</accession>
<dbReference type="Proteomes" id="UP001143304">
    <property type="component" value="Unassembled WGS sequence"/>
</dbReference>
<dbReference type="Pfam" id="PF02321">
    <property type="entry name" value="OEP"/>
    <property type="match status" value="2"/>
</dbReference>
<dbReference type="Gene3D" id="2.20.200.10">
    <property type="entry name" value="Outer membrane efflux proteins (OEP)"/>
    <property type="match status" value="1"/>
</dbReference>
<proteinExistence type="inferred from homology"/>
<dbReference type="InterPro" id="IPR010131">
    <property type="entry name" value="MdtP/NodT-like"/>
</dbReference>
<protein>
    <submittedName>
        <fullName evidence="2">Uncharacterized protein</fullName>
    </submittedName>
</protein>
<dbReference type="EMBL" id="SHNO01000001">
    <property type="protein sequence ID" value="MCX2976065.1"/>
    <property type="molecule type" value="Genomic_DNA"/>
</dbReference>
<organism evidence="2 3">
    <name type="scientific">Candidatus Marimicrobium litorale</name>
    <dbReference type="NCBI Taxonomy" id="2518991"/>
    <lineage>
        <taxon>Bacteria</taxon>
        <taxon>Pseudomonadati</taxon>
        <taxon>Pseudomonadota</taxon>
        <taxon>Gammaproteobacteria</taxon>
        <taxon>Cellvibrionales</taxon>
        <taxon>Halieaceae</taxon>
        <taxon>Marimicrobium</taxon>
    </lineage>
</organism>
<dbReference type="PANTHER" id="PTHR30203">
    <property type="entry name" value="OUTER MEMBRANE CATION EFFLUX PROTEIN"/>
    <property type="match status" value="1"/>
</dbReference>
<gene>
    <name evidence="2" type="ORF">EYC82_01675</name>
</gene>
<sequence length="528" mass="58589">MVFNCGGAIALACVLAACTTIGPDYSKPKPVELPTSWNNTKSAQETHAVGKWWELFSDPALNKLIDRGARQNLTIESAGLRIVQARAALGISDALIFPQQQQVEANFSALYRNEDWFNSANAGLDVGWEMDIWGKYARGIESSEAKLYASIASYHDVLVSITAEIARNYINYRTAQERIYLSRQNIAIQQRVVDMTQVQFDAGNVSELDVQQAKAQLFATQSSLPGLNIQRLQARNAIAVLLGTIPQKIESTLSAPQRYSVNPLEERTSESKEMQVSARSYGEYSVIPRAPALSRDIDAKLVLRRPDLQVAQMLSQAQSARIGLTEADLYPQFFLFGSVGVSQTVNSGRSFDLSDAITANIGPGLSWNIFQYGRIKNAVRIEDALFQESLANYNQTVLEAVREVSNALDSYDNYVEKSLYDLSAVESSIRAFSISFNQYNNGLVSYQRLLSTVETMTLREDVYAQTRGNIANQVIALYKALGGGWQPFKDQPVVKPGIAEQMKQRTDWGSYLQENTVIGEDRHESTAP</sequence>
<reference evidence="2" key="1">
    <citation type="submission" date="2019-02" db="EMBL/GenBank/DDBJ databases">
        <authorList>
            <person name="Li S.-H."/>
        </authorList>
    </citation>
    <scope>NUCLEOTIDE SEQUENCE</scope>
    <source>
        <strain evidence="2">IMCC11814</strain>
    </source>
</reference>
<evidence type="ECO:0000313" key="2">
    <source>
        <dbReference type="EMBL" id="MCX2976065.1"/>
    </source>
</evidence>